<sequence>MAATGRDSGAADRDGPLPNPSRVDPGVLAALLARQGWVRRGGPAGRYGRWTPPGDGAGAGLSLLVPAGPGFDDAADLLAEAVAALARSRLPSARAVLLALSVPGDEVRWEREVPGTGGAVPWDSEDALRGAAGAMLRAAAKAAHTRCGYFGARLDGQAAAFLRRVLVAEPGSGGGRLTAYTPAPEGRGVTTTLVRALEALRDAVDYRRATGRLDAFDQAVPAGVSRELVGAVERLVRGSEGAGIALAWSPAAGPPRGFADPRPAVEFSPGDLPALAEAAERLVLGEPSVEVRITAAVVRRGRPGPDGSGTVRLRVLAGAEVAEVRARLDGEAYRTALRARQTGVPLRLSGRLERDGGFRRLTGARDLTLCELDGTERERLLKALRERPEGIPVGGEEEAP</sequence>
<dbReference type="RefSeq" id="WP_114914623.1">
    <property type="nucleotide sequence ID" value="NZ_CP031264.1"/>
</dbReference>
<evidence type="ECO:0000256" key="1">
    <source>
        <dbReference type="SAM" id="MobiDB-lite"/>
    </source>
</evidence>
<evidence type="ECO:0000313" key="2">
    <source>
        <dbReference type="EMBL" id="AXI80685.1"/>
    </source>
</evidence>
<keyword evidence="3" id="KW-1185">Reference proteome</keyword>
<dbReference type="OrthoDB" id="4331634at2"/>
<dbReference type="AlphaFoldDB" id="A0A345T3Y0"/>
<dbReference type="EMBL" id="CP031264">
    <property type="protein sequence ID" value="AXI80685.1"/>
    <property type="molecule type" value="Genomic_DNA"/>
</dbReference>
<protein>
    <submittedName>
        <fullName evidence="2">Uncharacterized protein</fullName>
    </submittedName>
</protein>
<dbReference type="KEGG" id="stri:C7M71_028175"/>
<gene>
    <name evidence="2" type="ORF">C7M71_028175</name>
</gene>
<organism evidence="2 3">
    <name type="scientific">Peterkaempfera bronchialis</name>
    <dbReference type="NCBI Taxonomy" id="2126346"/>
    <lineage>
        <taxon>Bacteria</taxon>
        <taxon>Bacillati</taxon>
        <taxon>Actinomycetota</taxon>
        <taxon>Actinomycetes</taxon>
        <taxon>Kitasatosporales</taxon>
        <taxon>Streptomycetaceae</taxon>
        <taxon>Peterkaempfera</taxon>
    </lineage>
</organism>
<evidence type="ECO:0000313" key="3">
    <source>
        <dbReference type="Proteomes" id="UP000249340"/>
    </source>
</evidence>
<dbReference type="Proteomes" id="UP000249340">
    <property type="component" value="Chromosome"/>
</dbReference>
<accession>A0A345T3Y0</accession>
<proteinExistence type="predicted"/>
<name>A0A345T3Y0_9ACTN</name>
<feature type="region of interest" description="Disordered" evidence="1">
    <location>
        <begin position="1"/>
        <end position="24"/>
    </location>
</feature>
<reference evidence="3" key="1">
    <citation type="submission" date="2018-07" db="EMBL/GenBank/DDBJ databases">
        <title>Streptacidiphilus bronchialis DSM 106435 chromosome.</title>
        <authorList>
            <person name="Batra D."/>
            <person name="Gulvik C.A."/>
        </authorList>
    </citation>
    <scope>NUCLEOTIDE SEQUENCE [LARGE SCALE GENOMIC DNA]</scope>
    <source>
        <strain evidence="3">DSM 106435</strain>
    </source>
</reference>